<keyword evidence="2" id="KW-0413">Isomerase</keyword>
<comment type="caution">
    <text evidence="3">The sequence shown here is derived from an EMBL/GenBank/DDBJ whole genome shotgun (WGS) entry which is preliminary data.</text>
</comment>
<dbReference type="GO" id="GO:0016853">
    <property type="term" value="F:isomerase activity"/>
    <property type="evidence" value="ECO:0007669"/>
    <property type="project" value="UniProtKB-KW"/>
</dbReference>
<evidence type="ECO:0000256" key="1">
    <source>
        <dbReference type="ARBA" id="ARBA00007673"/>
    </source>
</evidence>
<proteinExistence type="inferred from homology"/>
<evidence type="ECO:0000256" key="2">
    <source>
        <dbReference type="ARBA" id="ARBA00023235"/>
    </source>
</evidence>
<name>A0A261UC38_9BORD</name>
<gene>
    <name evidence="3" type="ORF">CAL20_05930</name>
</gene>
<dbReference type="InterPro" id="IPR047687">
    <property type="entry name" value="OMA_tautomer-like"/>
</dbReference>
<dbReference type="NCBIfam" id="NF033377">
    <property type="entry name" value="OMA_tautomer"/>
    <property type="match status" value="1"/>
</dbReference>
<protein>
    <submittedName>
        <fullName evidence="3">4-oxalomesaconate tautomerase</fullName>
    </submittedName>
</protein>
<evidence type="ECO:0000313" key="3">
    <source>
        <dbReference type="EMBL" id="OZI59161.1"/>
    </source>
</evidence>
<dbReference type="RefSeq" id="WP_094820149.1">
    <property type="nucleotide sequence ID" value="NZ_NEVO01000004.1"/>
</dbReference>
<dbReference type="SUPFAM" id="SSF54506">
    <property type="entry name" value="Diaminopimelate epimerase-like"/>
    <property type="match status" value="2"/>
</dbReference>
<reference evidence="3 4" key="1">
    <citation type="submission" date="2017-05" db="EMBL/GenBank/DDBJ databases">
        <title>Complete and WGS of Bordetella genogroups.</title>
        <authorList>
            <person name="Spilker T."/>
            <person name="LiPuma J."/>
        </authorList>
    </citation>
    <scope>NUCLEOTIDE SEQUENCE [LARGE SCALE GENOMIC DNA]</scope>
    <source>
        <strain evidence="3 4">AU9919</strain>
    </source>
</reference>
<comment type="similarity">
    <text evidence="1">Belongs to the PrpF family.</text>
</comment>
<keyword evidence="4" id="KW-1185">Reference proteome</keyword>
<dbReference type="EMBL" id="NEVQ01000008">
    <property type="protein sequence ID" value="OZI59161.1"/>
    <property type="molecule type" value="Genomic_DNA"/>
</dbReference>
<dbReference type="InterPro" id="IPR007400">
    <property type="entry name" value="PrpF-like"/>
</dbReference>
<dbReference type="OrthoDB" id="9779763at2"/>
<accession>A0A261UC38</accession>
<organism evidence="3 4">
    <name type="scientific">Bordetella genomosp. 4</name>
    <dbReference type="NCBI Taxonomy" id="463044"/>
    <lineage>
        <taxon>Bacteria</taxon>
        <taxon>Pseudomonadati</taxon>
        <taxon>Pseudomonadota</taxon>
        <taxon>Betaproteobacteria</taxon>
        <taxon>Burkholderiales</taxon>
        <taxon>Alcaligenaceae</taxon>
        <taxon>Bordetella</taxon>
    </lineage>
</organism>
<dbReference type="PANTHER" id="PTHR43709">
    <property type="entry name" value="ACONITATE ISOMERASE-RELATED"/>
    <property type="match status" value="1"/>
</dbReference>
<dbReference type="Proteomes" id="UP000216885">
    <property type="component" value="Unassembled WGS sequence"/>
</dbReference>
<dbReference type="Gene3D" id="3.10.310.10">
    <property type="entry name" value="Diaminopimelate Epimerase, Chain A, domain 1"/>
    <property type="match status" value="2"/>
</dbReference>
<dbReference type="PANTHER" id="PTHR43709:SF3">
    <property type="entry name" value="ISOMERASE YBHH-RELATED"/>
    <property type="match status" value="1"/>
</dbReference>
<sequence>METVIPCVLMRGGTSRGPFFLGDWLPADPAERDRLLLLAMGSPHALQVDGLGGGNSLTSKVAIVSRSSRDDCDIDYLFAQVSVDRASVDTRPNCGNMLSGAAPFAIDEGLIAARDGMTAVRVHNVNTGAVIEAVVQTPGGRITYEGDTRIDGVPGTAAPVRLNFQDAWGAVTGRLFPTGNRLEMIEGLPVTLIDAAMPMVLMRAEDFGLRGDETAAQLDGNAVLLERIARIRLEAGARMGLGDVSNSVIPKPVLLAPGDNSASIRSRYFTPHACHRSHAATGAVGVASAFFMPDTVAHLCGGPEVQDGYRTVRIEHPSGGMDIDVALDVSSGLVRAAGLVRTARKIMKGMLYVPGQYQISGQLLQREAA</sequence>
<dbReference type="Pfam" id="PF04303">
    <property type="entry name" value="PrpF"/>
    <property type="match status" value="1"/>
</dbReference>
<evidence type="ECO:0000313" key="4">
    <source>
        <dbReference type="Proteomes" id="UP000216885"/>
    </source>
</evidence>
<dbReference type="AlphaFoldDB" id="A0A261UC38"/>